<protein>
    <submittedName>
        <fullName evidence="2">Uncharacterized protein</fullName>
    </submittedName>
</protein>
<gene>
    <name evidence="2" type="ORF">NA56DRAFT_203444</name>
</gene>
<evidence type="ECO:0000313" key="3">
    <source>
        <dbReference type="Proteomes" id="UP000235672"/>
    </source>
</evidence>
<dbReference type="AlphaFoldDB" id="A0A2J6Q012"/>
<dbReference type="Proteomes" id="UP000235672">
    <property type="component" value="Unassembled WGS sequence"/>
</dbReference>
<sequence length="162" mass="17978">MGFRRLFKSKKPAFVSRTYHGSTPGGNFGEQRSEDEILIVRHISPSQIIDASAFTPKPAAQVKNTSTPLNHQKNLRPRFSAVTVDVAQQTIPGAWPEDDDEPVPAPAATPNHKQKTRRRQLPHLALDIGSASVHQKQRYLHNQPSSDDSFIVTHPSPTEIFG</sequence>
<feature type="region of interest" description="Disordered" evidence="1">
    <location>
        <begin position="138"/>
        <end position="162"/>
    </location>
</feature>
<reference evidence="2 3" key="1">
    <citation type="submission" date="2016-05" db="EMBL/GenBank/DDBJ databases">
        <title>A degradative enzymes factory behind the ericoid mycorrhizal symbiosis.</title>
        <authorList>
            <consortium name="DOE Joint Genome Institute"/>
            <person name="Martino E."/>
            <person name="Morin E."/>
            <person name="Grelet G."/>
            <person name="Kuo A."/>
            <person name="Kohler A."/>
            <person name="Daghino S."/>
            <person name="Barry K."/>
            <person name="Choi C."/>
            <person name="Cichocki N."/>
            <person name="Clum A."/>
            <person name="Copeland A."/>
            <person name="Hainaut M."/>
            <person name="Haridas S."/>
            <person name="Labutti K."/>
            <person name="Lindquist E."/>
            <person name="Lipzen A."/>
            <person name="Khouja H.-R."/>
            <person name="Murat C."/>
            <person name="Ohm R."/>
            <person name="Olson A."/>
            <person name="Spatafora J."/>
            <person name="Veneault-Fourrey C."/>
            <person name="Henrissat B."/>
            <person name="Grigoriev I."/>
            <person name="Martin F."/>
            <person name="Perotto S."/>
        </authorList>
    </citation>
    <scope>NUCLEOTIDE SEQUENCE [LARGE SCALE GENOMIC DNA]</scope>
    <source>
        <strain evidence="2 3">UAMH 7357</strain>
    </source>
</reference>
<accession>A0A2J6Q012</accession>
<dbReference type="EMBL" id="KZ613489">
    <property type="protein sequence ID" value="PMD19506.1"/>
    <property type="molecule type" value="Genomic_DNA"/>
</dbReference>
<name>A0A2J6Q012_9HELO</name>
<organism evidence="2 3">
    <name type="scientific">Hyaloscypha hepaticicola</name>
    <dbReference type="NCBI Taxonomy" id="2082293"/>
    <lineage>
        <taxon>Eukaryota</taxon>
        <taxon>Fungi</taxon>
        <taxon>Dikarya</taxon>
        <taxon>Ascomycota</taxon>
        <taxon>Pezizomycotina</taxon>
        <taxon>Leotiomycetes</taxon>
        <taxon>Helotiales</taxon>
        <taxon>Hyaloscyphaceae</taxon>
        <taxon>Hyaloscypha</taxon>
    </lineage>
</organism>
<feature type="region of interest" description="Disordered" evidence="1">
    <location>
        <begin position="92"/>
        <end position="122"/>
    </location>
</feature>
<proteinExistence type="predicted"/>
<keyword evidence="3" id="KW-1185">Reference proteome</keyword>
<evidence type="ECO:0000256" key="1">
    <source>
        <dbReference type="SAM" id="MobiDB-lite"/>
    </source>
</evidence>
<feature type="compositionally biased region" description="Basic residues" evidence="1">
    <location>
        <begin position="112"/>
        <end position="121"/>
    </location>
</feature>
<evidence type="ECO:0000313" key="2">
    <source>
        <dbReference type="EMBL" id="PMD19506.1"/>
    </source>
</evidence>